<dbReference type="SMART" id="SM00347">
    <property type="entry name" value="HTH_MARR"/>
    <property type="match status" value="1"/>
</dbReference>
<feature type="domain" description="HTH marR-type" evidence="5">
    <location>
        <begin position="16"/>
        <end position="149"/>
    </location>
</feature>
<protein>
    <submittedName>
        <fullName evidence="6">MarR family transcriptional regulator</fullName>
    </submittedName>
</protein>
<keyword evidence="7" id="KW-1185">Reference proteome</keyword>
<evidence type="ECO:0000256" key="3">
    <source>
        <dbReference type="ARBA" id="ARBA00023163"/>
    </source>
</evidence>
<dbReference type="PANTHER" id="PTHR33164">
    <property type="entry name" value="TRANSCRIPTIONAL REGULATOR, MARR FAMILY"/>
    <property type="match status" value="1"/>
</dbReference>
<evidence type="ECO:0000259" key="5">
    <source>
        <dbReference type="PROSITE" id="PS50995"/>
    </source>
</evidence>
<keyword evidence="2" id="KW-0238">DNA-binding</keyword>
<keyword evidence="4" id="KW-0175">Coiled coil</keyword>
<keyword evidence="3" id="KW-0804">Transcription</keyword>
<dbReference type="InterPro" id="IPR036388">
    <property type="entry name" value="WH-like_DNA-bd_sf"/>
</dbReference>
<dbReference type="SUPFAM" id="SSF46785">
    <property type="entry name" value="Winged helix' DNA-binding domain"/>
    <property type="match status" value="1"/>
</dbReference>
<dbReference type="RefSeq" id="WP_176464331.1">
    <property type="nucleotide sequence ID" value="NZ_JASHIF010000007.1"/>
</dbReference>
<gene>
    <name evidence="6" type="ORF">QM524_07660</name>
</gene>
<dbReference type="InterPro" id="IPR036390">
    <property type="entry name" value="WH_DNA-bd_sf"/>
</dbReference>
<evidence type="ECO:0000256" key="2">
    <source>
        <dbReference type="ARBA" id="ARBA00023125"/>
    </source>
</evidence>
<evidence type="ECO:0000313" key="7">
    <source>
        <dbReference type="Proteomes" id="UP001236507"/>
    </source>
</evidence>
<sequence>MSIEKDIKQKSFANPYQKLTVNMMFTNNWLVSEFSQIIKPYSLSEQQYSVLKILQLSYPTPLCINTIIENMRDQMSNVSRLVDKLEQKGFVERRKSPTDKRVVEVLITEEGLDVTNELNDLIEVWESQSIQMSQTELEQLETLLQKLQEDASLATKRYVSGE</sequence>
<dbReference type="Proteomes" id="UP001236507">
    <property type="component" value="Unassembled WGS sequence"/>
</dbReference>
<evidence type="ECO:0000256" key="4">
    <source>
        <dbReference type="SAM" id="Coils"/>
    </source>
</evidence>
<dbReference type="PRINTS" id="PR00598">
    <property type="entry name" value="HTHMARR"/>
</dbReference>
<proteinExistence type="predicted"/>
<feature type="coiled-coil region" evidence="4">
    <location>
        <begin position="130"/>
        <end position="157"/>
    </location>
</feature>
<dbReference type="Gene3D" id="1.10.10.10">
    <property type="entry name" value="Winged helix-like DNA-binding domain superfamily/Winged helix DNA-binding domain"/>
    <property type="match status" value="1"/>
</dbReference>
<dbReference type="InterPro" id="IPR023187">
    <property type="entry name" value="Tscrpt_reg_MarR-type_CS"/>
</dbReference>
<reference evidence="6 7" key="1">
    <citation type="submission" date="2023-05" db="EMBL/GenBank/DDBJ databases">
        <title>Novel species of genus Flectobacillus isolated from stream in China.</title>
        <authorList>
            <person name="Lu H."/>
        </authorList>
    </citation>
    <scope>NUCLEOTIDE SEQUENCE [LARGE SCALE GENOMIC DNA]</scope>
    <source>
        <strain evidence="6 7">KCTC 42575</strain>
    </source>
</reference>
<evidence type="ECO:0000313" key="6">
    <source>
        <dbReference type="EMBL" id="MDI9859078.1"/>
    </source>
</evidence>
<dbReference type="InterPro" id="IPR000835">
    <property type="entry name" value="HTH_MarR-typ"/>
</dbReference>
<dbReference type="PANTHER" id="PTHR33164:SF101">
    <property type="entry name" value="TRANSCRIPTIONAL REPRESSOR MPRA"/>
    <property type="match status" value="1"/>
</dbReference>
<organism evidence="6 7">
    <name type="scientific">Flectobacillus roseus</name>
    <dbReference type="NCBI Taxonomy" id="502259"/>
    <lineage>
        <taxon>Bacteria</taxon>
        <taxon>Pseudomonadati</taxon>
        <taxon>Bacteroidota</taxon>
        <taxon>Cytophagia</taxon>
        <taxon>Cytophagales</taxon>
        <taxon>Flectobacillaceae</taxon>
        <taxon>Flectobacillus</taxon>
    </lineage>
</organism>
<keyword evidence="1" id="KW-0805">Transcription regulation</keyword>
<dbReference type="InterPro" id="IPR039422">
    <property type="entry name" value="MarR/SlyA-like"/>
</dbReference>
<name>A0ABT6Y7I7_9BACT</name>
<dbReference type="PROSITE" id="PS01117">
    <property type="entry name" value="HTH_MARR_1"/>
    <property type="match status" value="1"/>
</dbReference>
<dbReference type="PROSITE" id="PS50995">
    <property type="entry name" value="HTH_MARR_2"/>
    <property type="match status" value="1"/>
</dbReference>
<dbReference type="EMBL" id="JASHIF010000007">
    <property type="protein sequence ID" value="MDI9859078.1"/>
    <property type="molecule type" value="Genomic_DNA"/>
</dbReference>
<evidence type="ECO:0000256" key="1">
    <source>
        <dbReference type="ARBA" id="ARBA00023015"/>
    </source>
</evidence>
<comment type="caution">
    <text evidence="6">The sequence shown here is derived from an EMBL/GenBank/DDBJ whole genome shotgun (WGS) entry which is preliminary data.</text>
</comment>
<dbReference type="Pfam" id="PF01047">
    <property type="entry name" value="MarR"/>
    <property type="match status" value="1"/>
</dbReference>
<accession>A0ABT6Y7I7</accession>